<protein>
    <submittedName>
        <fullName evidence="6">MAPEG superfamily protein</fullName>
    </submittedName>
</protein>
<evidence type="ECO:0000256" key="4">
    <source>
        <dbReference type="ARBA" id="ARBA00023136"/>
    </source>
</evidence>
<comment type="caution">
    <text evidence="6">The sequence shown here is derived from an EMBL/GenBank/DDBJ whole genome shotgun (WGS) entry which is preliminary data.</text>
</comment>
<keyword evidence="7" id="KW-1185">Reference proteome</keyword>
<evidence type="ECO:0000256" key="1">
    <source>
        <dbReference type="ARBA" id="ARBA00004370"/>
    </source>
</evidence>
<organism evidence="6 7">
    <name type="scientific">Cellvibrio fibrivorans</name>
    <dbReference type="NCBI Taxonomy" id="126350"/>
    <lineage>
        <taxon>Bacteria</taxon>
        <taxon>Pseudomonadati</taxon>
        <taxon>Pseudomonadota</taxon>
        <taxon>Gammaproteobacteria</taxon>
        <taxon>Cellvibrionales</taxon>
        <taxon>Cellvibrionaceae</taxon>
        <taxon>Cellvibrio</taxon>
    </lineage>
</organism>
<dbReference type="PANTHER" id="PTHR35371">
    <property type="entry name" value="INNER MEMBRANE PROTEIN"/>
    <property type="match status" value="1"/>
</dbReference>
<evidence type="ECO:0000313" key="6">
    <source>
        <dbReference type="EMBL" id="MDR7091579.1"/>
    </source>
</evidence>
<comment type="subcellular location">
    <subcellularLocation>
        <location evidence="1">Membrane</location>
    </subcellularLocation>
</comment>
<dbReference type="Proteomes" id="UP001253595">
    <property type="component" value="Unassembled WGS sequence"/>
</dbReference>
<reference evidence="6 7" key="1">
    <citation type="submission" date="2023-07" db="EMBL/GenBank/DDBJ databases">
        <title>Sorghum-associated microbial communities from plants grown in Nebraska, USA.</title>
        <authorList>
            <person name="Schachtman D."/>
        </authorList>
    </citation>
    <scope>NUCLEOTIDE SEQUENCE [LARGE SCALE GENOMIC DNA]</scope>
    <source>
        <strain evidence="6 7">BE190</strain>
    </source>
</reference>
<keyword evidence="3 5" id="KW-1133">Transmembrane helix</keyword>
<feature type="transmembrane region" description="Helical" evidence="5">
    <location>
        <begin position="82"/>
        <end position="103"/>
    </location>
</feature>
<dbReference type="InterPro" id="IPR001129">
    <property type="entry name" value="Membr-assoc_MAPEG"/>
</dbReference>
<gene>
    <name evidence="6" type="ORF">J2X05_003614</name>
</gene>
<dbReference type="Pfam" id="PF01124">
    <property type="entry name" value="MAPEG"/>
    <property type="match status" value="1"/>
</dbReference>
<name>A0ABU1V2D9_9GAMM</name>
<dbReference type="EMBL" id="JAVDVX010000007">
    <property type="protein sequence ID" value="MDR7091579.1"/>
    <property type="molecule type" value="Genomic_DNA"/>
</dbReference>
<sequence>MKIAIIVLFCLCAIPYIFAVISHYYRKKQFGQFDNQYPREQAAQLNGVGARAVAAQQNSWEALAVYSAALLAVVASGLDIKYLAEAAIIVLIGRILHGILYLANLDKLRSLTFVIAIAPCFYLFYVVIAVFSVG</sequence>
<dbReference type="InterPro" id="IPR023352">
    <property type="entry name" value="MAPEG-like_dom_sf"/>
</dbReference>
<evidence type="ECO:0000256" key="3">
    <source>
        <dbReference type="ARBA" id="ARBA00022989"/>
    </source>
</evidence>
<proteinExistence type="predicted"/>
<keyword evidence="2 5" id="KW-0812">Transmembrane</keyword>
<dbReference type="RefSeq" id="WP_310075022.1">
    <property type="nucleotide sequence ID" value="NZ_JAVDVX010000007.1"/>
</dbReference>
<accession>A0ABU1V2D9</accession>
<evidence type="ECO:0000313" key="7">
    <source>
        <dbReference type="Proteomes" id="UP001253595"/>
    </source>
</evidence>
<dbReference type="SUPFAM" id="SSF161084">
    <property type="entry name" value="MAPEG domain-like"/>
    <property type="match status" value="1"/>
</dbReference>
<dbReference type="Gene3D" id="1.20.120.550">
    <property type="entry name" value="Membrane associated eicosanoid/glutathione metabolism-like domain"/>
    <property type="match status" value="1"/>
</dbReference>
<evidence type="ECO:0000256" key="5">
    <source>
        <dbReference type="SAM" id="Phobius"/>
    </source>
</evidence>
<dbReference type="PANTHER" id="PTHR35371:SF1">
    <property type="entry name" value="BLR7753 PROTEIN"/>
    <property type="match status" value="1"/>
</dbReference>
<feature type="transmembrane region" description="Helical" evidence="5">
    <location>
        <begin position="110"/>
        <end position="133"/>
    </location>
</feature>
<evidence type="ECO:0000256" key="2">
    <source>
        <dbReference type="ARBA" id="ARBA00022692"/>
    </source>
</evidence>
<keyword evidence="4 5" id="KW-0472">Membrane</keyword>